<accession>A0A386ZN93</accession>
<dbReference type="RefSeq" id="WP_120743093.1">
    <property type="nucleotide sequence ID" value="NZ_CP032568.1"/>
</dbReference>
<dbReference type="GO" id="GO:0046872">
    <property type="term" value="F:metal ion binding"/>
    <property type="evidence" value="ECO:0007669"/>
    <property type="project" value="UniProtKB-KW"/>
</dbReference>
<evidence type="ECO:0000313" key="6">
    <source>
        <dbReference type="EMBL" id="AYF78035.1"/>
    </source>
</evidence>
<dbReference type="PANTHER" id="PTHR43223">
    <property type="entry name" value="ALKYL/ARYL-SULFATASE"/>
    <property type="match status" value="1"/>
</dbReference>
<keyword evidence="3" id="KW-0862">Zinc</keyword>
<reference evidence="6 7" key="1">
    <citation type="submission" date="2018-09" db="EMBL/GenBank/DDBJ databases">
        <title>Nocardia yunnanensis sp. nov., an actinomycete isolated from a soil sample.</title>
        <authorList>
            <person name="Zhang J."/>
        </authorList>
    </citation>
    <scope>NUCLEOTIDE SEQUENCE [LARGE SCALE GENOMIC DNA]</scope>
    <source>
        <strain evidence="6 7">CFHS0054</strain>
    </source>
</reference>
<dbReference type="Proteomes" id="UP000267164">
    <property type="component" value="Chromosome"/>
</dbReference>
<dbReference type="Pfam" id="PF14863">
    <property type="entry name" value="Alkyl_sulf_dimr"/>
    <property type="match status" value="1"/>
</dbReference>
<dbReference type="SUPFAM" id="SSF55718">
    <property type="entry name" value="SCP-like"/>
    <property type="match status" value="1"/>
</dbReference>
<dbReference type="Gene3D" id="3.30.1050.10">
    <property type="entry name" value="SCP2 sterol-binding domain"/>
    <property type="match status" value="1"/>
</dbReference>
<gene>
    <name evidence="6" type="ORF">D7D52_34180</name>
</gene>
<evidence type="ECO:0000259" key="4">
    <source>
        <dbReference type="Pfam" id="PF14863"/>
    </source>
</evidence>
<dbReference type="InterPro" id="IPR036527">
    <property type="entry name" value="SCP2_sterol-bd_dom_sf"/>
</dbReference>
<proteinExistence type="predicted"/>
<dbReference type="KEGG" id="nyu:D7D52_34180"/>
<keyword evidence="2" id="KW-0378">Hydrolase</keyword>
<dbReference type="InterPro" id="IPR029229">
    <property type="entry name" value="Alkyl_sulf_C"/>
</dbReference>
<dbReference type="InterPro" id="IPR038536">
    <property type="entry name" value="Alkyl/aryl-sulf_dimr_sf"/>
</dbReference>
<evidence type="ECO:0000256" key="1">
    <source>
        <dbReference type="ARBA" id="ARBA00022723"/>
    </source>
</evidence>
<dbReference type="AlphaFoldDB" id="A0A386ZN93"/>
<dbReference type="EMBL" id="CP032568">
    <property type="protein sequence ID" value="AYF78035.1"/>
    <property type="molecule type" value="Genomic_DNA"/>
</dbReference>
<feature type="domain" description="Alkyl sulfatase dimerisation" evidence="4">
    <location>
        <begin position="1"/>
        <end position="74"/>
    </location>
</feature>
<evidence type="ECO:0000256" key="3">
    <source>
        <dbReference type="ARBA" id="ARBA00022833"/>
    </source>
</evidence>
<feature type="domain" description="Alkyl sulfatase C-terminal" evidence="5">
    <location>
        <begin position="84"/>
        <end position="209"/>
    </location>
</feature>
<evidence type="ECO:0008006" key="8">
    <source>
        <dbReference type="Google" id="ProtNLM"/>
    </source>
</evidence>
<dbReference type="Pfam" id="PF14864">
    <property type="entry name" value="Alkyl_sulf_C"/>
    <property type="match status" value="1"/>
</dbReference>
<dbReference type="InterPro" id="IPR036866">
    <property type="entry name" value="RibonucZ/Hydroxyglut_hydro"/>
</dbReference>
<dbReference type="InterPro" id="IPR052195">
    <property type="entry name" value="Bact_Alkyl/Aryl-Sulfatase"/>
</dbReference>
<keyword evidence="7" id="KW-1185">Reference proteome</keyword>
<dbReference type="InterPro" id="IPR029228">
    <property type="entry name" value="Alkyl_sulf_dimr"/>
</dbReference>
<dbReference type="OrthoDB" id="5240502at2"/>
<dbReference type="GO" id="GO:0018909">
    <property type="term" value="P:dodecyl sulfate metabolic process"/>
    <property type="evidence" value="ECO:0007669"/>
    <property type="project" value="TreeGrafter"/>
</dbReference>
<evidence type="ECO:0000259" key="5">
    <source>
        <dbReference type="Pfam" id="PF14864"/>
    </source>
</evidence>
<evidence type="ECO:0000256" key="2">
    <source>
        <dbReference type="ARBA" id="ARBA00022801"/>
    </source>
</evidence>
<dbReference type="GO" id="GO:0018741">
    <property type="term" value="F:linear primary-alkylsulfatase activity"/>
    <property type="evidence" value="ECO:0007669"/>
    <property type="project" value="TreeGrafter"/>
</dbReference>
<dbReference type="PANTHER" id="PTHR43223:SF1">
    <property type="entry name" value="ALKYL_ARYL-SULFATASE BDS1"/>
    <property type="match status" value="1"/>
</dbReference>
<dbReference type="GO" id="GO:0046983">
    <property type="term" value="F:protein dimerization activity"/>
    <property type="evidence" value="ECO:0007669"/>
    <property type="project" value="InterPro"/>
</dbReference>
<sequence length="209" mass="23186">MGGAEAVLTQARKDFDAGEYRWVAELLDRLVFAEPDNDAARELLADTFEQLGHQCENGTWRNEYLTGAMELRNGVRDLGAVVLATPDVMAAMTLDMLLDYAGIHLDGPRAWARNIRMNWTIREFDGPERDFAVQLSNGALIYTANKSLPDAAANVHLDRGALQRILFGTSDIDTELRAATITVEGDPEPLTHLFALLRPSAFWFPIVTP</sequence>
<name>A0A386ZN93_9NOCA</name>
<organism evidence="6 7">
    <name type="scientific">Nocardia yunnanensis</name>
    <dbReference type="NCBI Taxonomy" id="2382165"/>
    <lineage>
        <taxon>Bacteria</taxon>
        <taxon>Bacillati</taxon>
        <taxon>Actinomycetota</taxon>
        <taxon>Actinomycetes</taxon>
        <taxon>Mycobacteriales</taxon>
        <taxon>Nocardiaceae</taxon>
        <taxon>Nocardia</taxon>
    </lineage>
</organism>
<keyword evidence="1" id="KW-0479">Metal-binding</keyword>
<protein>
    <recommendedName>
        <fullName evidence="8">Alkyl sulfatase C-terminal domain-containing protein</fullName>
    </recommendedName>
</protein>
<dbReference type="SUPFAM" id="SSF56281">
    <property type="entry name" value="Metallo-hydrolase/oxidoreductase"/>
    <property type="match status" value="1"/>
</dbReference>
<evidence type="ECO:0000313" key="7">
    <source>
        <dbReference type="Proteomes" id="UP000267164"/>
    </source>
</evidence>
<dbReference type="Gene3D" id="1.25.40.880">
    <property type="entry name" value="Alkyl sulfatase, dimerisation domain"/>
    <property type="match status" value="1"/>
</dbReference>